<sequence length="72" mass="8413">MKSSSDYCRSRGMCLHSPFMNQTQSLTALFQSSRQYAFGRLGNPDIHCRRTVFDTCSVHNVFYPYRWSALRP</sequence>
<comment type="caution">
    <text evidence="1">The sequence shown here is derived from an EMBL/GenBank/DDBJ whole genome shotgun (WGS) entry which is preliminary data.</text>
</comment>
<keyword evidence="2" id="KW-1185">Reference proteome</keyword>
<reference evidence="1" key="1">
    <citation type="submission" date="2023-06" db="EMBL/GenBank/DDBJ databases">
        <title>Genome-scale phylogeny and comparative genomics of the fungal order Sordariales.</title>
        <authorList>
            <consortium name="Lawrence Berkeley National Laboratory"/>
            <person name="Hensen N."/>
            <person name="Bonometti L."/>
            <person name="Westerberg I."/>
            <person name="Brannstrom I.O."/>
            <person name="Guillou S."/>
            <person name="Cros-Aarteil S."/>
            <person name="Calhoun S."/>
            <person name="Haridas S."/>
            <person name="Kuo A."/>
            <person name="Mondo S."/>
            <person name="Pangilinan J."/>
            <person name="Riley R."/>
            <person name="LaButti K."/>
            <person name="Andreopoulos B."/>
            <person name="Lipzen A."/>
            <person name="Chen C."/>
            <person name="Yanf M."/>
            <person name="Daum C."/>
            <person name="Ng V."/>
            <person name="Clum A."/>
            <person name="Steindorff A."/>
            <person name="Ohm R."/>
            <person name="Martin F."/>
            <person name="Silar P."/>
            <person name="Natvig D."/>
            <person name="Lalanne C."/>
            <person name="Gautier V."/>
            <person name="Ament-velasquez S.L."/>
            <person name="Kruys A."/>
            <person name="Hutchinson M.I."/>
            <person name="Powell A.J."/>
            <person name="Barry K."/>
            <person name="Miller A.N."/>
            <person name="Grigoriev I.V."/>
            <person name="Debuchy R."/>
            <person name="Gladieux P."/>
            <person name="Thoren M.H."/>
            <person name="Johannesson H."/>
        </authorList>
    </citation>
    <scope>NUCLEOTIDE SEQUENCE</scope>
    <source>
        <strain evidence="1">SMH2392-1A</strain>
    </source>
</reference>
<name>A0AA40E0A0_9PEZI</name>
<dbReference type="AlphaFoldDB" id="A0AA40E0A0"/>
<gene>
    <name evidence="1" type="ORF">B0T26DRAFT_254223</name>
</gene>
<dbReference type="EMBL" id="JAUIRO010000003">
    <property type="protein sequence ID" value="KAK0723184.1"/>
    <property type="molecule type" value="Genomic_DNA"/>
</dbReference>
<protein>
    <submittedName>
        <fullName evidence="1">Uncharacterized protein</fullName>
    </submittedName>
</protein>
<dbReference type="RefSeq" id="XP_060299108.1">
    <property type="nucleotide sequence ID" value="XM_060434000.1"/>
</dbReference>
<dbReference type="GeneID" id="85317270"/>
<dbReference type="Proteomes" id="UP001172101">
    <property type="component" value="Unassembled WGS sequence"/>
</dbReference>
<organism evidence="1 2">
    <name type="scientific">Lasiosphaeria miniovina</name>
    <dbReference type="NCBI Taxonomy" id="1954250"/>
    <lineage>
        <taxon>Eukaryota</taxon>
        <taxon>Fungi</taxon>
        <taxon>Dikarya</taxon>
        <taxon>Ascomycota</taxon>
        <taxon>Pezizomycotina</taxon>
        <taxon>Sordariomycetes</taxon>
        <taxon>Sordariomycetidae</taxon>
        <taxon>Sordariales</taxon>
        <taxon>Lasiosphaeriaceae</taxon>
        <taxon>Lasiosphaeria</taxon>
    </lineage>
</organism>
<proteinExistence type="predicted"/>
<evidence type="ECO:0000313" key="1">
    <source>
        <dbReference type="EMBL" id="KAK0723184.1"/>
    </source>
</evidence>
<evidence type="ECO:0000313" key="2">
    <source>
        <dbReference type="Proteomes" id="UP001172101"/>
    </source>
</evidence>
<accession>A0AA40E0A0</accession>